<dbReference type="AlphaFoldDB" id="A0A1W0VTP2"/>
<sequence>MTEAPTTHMSTSTSALSASWFCLRRCRYPTPPDQSPPPFLPPAATALRRRHRSYRSSRSSCQ</sequence>
<feature type="compositionally biased region" description="Pro residues" evidence="1">
    <location>
        <begin position="29"/>
        <end position="41"/>
    </location>
</feature>
<keyword evidence="3" id="KW-1185">Reference proteome</keyword>
<evidence type="ECO:0000313" key="2">
    <source>
        <dbReference type="EMBL" id="OQU76630.1"/>
    </source>
</evidence>
<accession>A0A1W0VTP2</accession>
<proteinExistence type="predicted"/>
<reference evidence="3" key="2">
    <citation type="journal article" date="2018" name="Plant J.">
        <title>The Sorghum bicolor reference genome: improved assembly, gene annotations, a transcriptome atlas, and signatures of genome organization.</title>
        <authorList>
            <person name="McCormick R.F."/>
            <person name="Truong S.K."/>
            <person name="Sreedasyam A."/>
            <person name="Jenkins J."/>
            <person name="Shu S."/>
            <person name="Sims D."/>
            <person name="Kennedy M."/>
            <person name="Amirebrahimi M."/>
            <person name="Weers B.D."/>
            <person name="McKinley B."/>
            <person name="Mattison A."/>
            <person name="Morishige D.T."/>
            <person name="Grimwood J."/>
            <person name="Schmutz J."/>
            <person name="Mullet J.E."/>
        </authorList>
    </citation>
    <scope>NUCLEOTIDE SEQUENCE [LARGE SCALE GENOMIC DNA]</scope>
    <source>
        <strain evidence="3">cv. BTx623</strain>
    </source>
</reference>
<dbReference type="Proteomes" id="UP000000768">
    <property type="component" value="Chromosome 10"/>
</dbReference>
<dbReference type="EMBL" id="CM000769">
    <property type="protein sequence ID" value="OQU76630.1"/>
    <property type="molecule type" value="Genomic_DNA"/>
</dbReference>
<reference evidence="2 3" key="1">
    <citation type="journal article" date="2009" name="Nature">
        <title>The Sorghum bicolor genome and the diversification of grasses.</title>
        <authorList>
            <person name="Paterson A.H."/>
            <person name="Bowers J.E."/>
            <person name="Bruggmann R."/>
            <person name="Dubchak I."/>
            <person name="Grimwood J."/>
            <person name="Gundlach H."/>
            <person name="Haberer G."/>
            <person name="Hellsten U."/>
            <person name="Mitros T."/>
            <person name="Poliakov A."/>
            <person name="Schmutz J."/>
            <person name="Spannagl M."/>
            <person name="Tang H."/>
            <person name="Wang X."/>
            <person name="Wicker T."/>
            <person name="Bharti A.K."/>
            <person name="Chapman J."/>
            <person name="Feltus F.A."/>
            <person name="Gowik U."/>
            <person name="Grigoriev I.V."/>
            <person name="Lyons E."/>
            <person name="Maher C.A."/>
            <person name="Martis M."/>
            <person name="Narechania A."/>
            <person name="Otillar R.P."/>
            <person name="Penning B.W."/>
            <person name="Salamov A.A."/>
            <person name="Wang Y."/>
            <person name="Zhang L."/>
            <person name="Carpita N.C."/>
            <person name="Freeling M."/>
            <person name="Gingle A.R."/>
            <person name="Hash C.T."/>
            <person name="Keller B."/>
            <person name="Klein P."/>
            <person name="Kresovich S."/>
            <person name="McCann M.C."/>
            <person name="Ming R."/>
            <person name="Peterson D.G."/>
            <person name="Mehboob-ur-Rahman"/>
            <person name="Ware D."/>
            <person name="Westhoff P."/>
            <person name="Mayer K.F."/>
            <person name="Messing J."/>
            <person name="Rokhsar D.S."/>
        </authorList>
    </citation>
    <scope>NUCLEOTIDE SEQUENCE [LARGE SCALE GENOMIC DNA]</scope>
    <source>
        <strain evidence="3">cv. BTx623</strain>
    </source>
</reference>
<feature type="region of interest" description="Disordered" evidence="1">
    <location>
        <begin position="29"/>
        <end position="62"/>
    </location>
</feature>
<name>A0A1W0VTP2_SORBI</name>
<evidence type="ECO:0000256" key="1">
    <source>
        <dbReference type="SAM" id="MobiDB-lite"/>
    </source>
</evidence>
<evidence type="ECO:0000313" key="3">
    <source>
        <dbReference type="Proteomes" id="UP000000768"/>
    </source>
</evidence>
<protein>
    <submittedName>
        <fullName evidence="2">Uncharacterized protein</fullName>
    </submittedName>
</protein>
<dbReference type="Gramene" id="OQU76630">
    <property type="protein sequence ID" value="OQU76630"/>
    <property type="gene ID" value="SORBI_3010G176550"/>
</dbReference>
<gene>
    <name evidence="2" type="ORF">SORBI_3010G176550</name>
</gene>
<dbReference type="InParanoid" id="A0A1W0VTP2"/>
<organism evidence="2 3">
    <name type="scientific">Sorghum bicolor</name>
    <name type="common">Sorghum</name>
    <name type="synonym">Sorghum vulgare</name>
    <dbReference type="NCBI Taxonomy" id="4558"/>
    <lineage>
        <taxon>Eukaryota</taxon>
        <taxon>Viridiplantae</taxon>
        <taxon>Streptophyta</taxon>
        <taxon>Embryophyta</taxon>
        <taxon>Tracheophyta</taxon>
        <taxon>Spermatophyta</taxon>
        <taxon>Magnoliopsida</taxon>
        <taxon>Liliopsida</taxon>
        <taxon>Poales</taxon>
        <taxon>Poaceae</taxon>
        <taxon>PACMAD clade</taxon>
        <taxon>Panicoideae</taxon>
        <taxon>Andropogonodae</taxon>
        <taxon>Andropogoneae</taxon>
        <taxon>Sorghinae</taxon>
        <taxon>Sorghum</taxon>
    </lineage>
</organism>